<organism evidence="2 3">
    <name type="scientific">Ganoderma sinense ZZ0214-1</name>
    <dbReference type="NCBI Taxonomy" id="1077348"/>
    <lineage>
        <taxon>Eukaryota</taxon>
        <taxon>Fungi</taxon>
        <taxon>Dikarya</taxon>
        <taxon>Basidiomycota</taxon>
        <taxon>Agaricomycotina</taxon>
        <taxon>Agaricomycetes</taxon>
        <taxon>Polyporales</taxon>
        <taxon>Polyporaceae</taxon>
        <taxon>Ganoderma</taxon>
    </lineage>
</organism>
<evidence type="ECO:0000313" key="3">
    <source>
        <dbReference type="Proteomes" id="UP000230002"/>
    </source>
</evidence>
<dbReference type="SUPFAM" id="SSF52058">
    <property type="entry name" value="L domain-like"/>
    <property type="match status" value="1"/>
</dbReference>
<feature type="domain" description="F-box" evidence="1">
    <location>
        <begin position="39"/>
        <end position="107"/>
    </location>
</feature>
<dbReference type="InterPro" id="IPR001810">
    <property type="entry name" value="F-box_dom"/>
</dbReference>
<sequence length="653" mass="73735">MTVEAGTSVDVQEQQIAFHQAESLRLKRIFNEHSLFNAKLPPEILMLVFLECARSFHDRCLKSWYVDRDEGVGEPSHKPLYRWIRVSQVCKHWRKVALDCAELWTILVLDERIHPQLYKTILERSCSLPLTIILHATHNVLCCSGRCQPEAVRASNYTKAMDVFRSAFVRARSLSVFIDREDHAEVWEVLRGLNRAQRLQWLYIKSVGYVSFEHPPNVRAPSDLIAPSSLCSVKIAGVAFGWSNTLLGPSIRHLDLSSHYFTVLPSVDELLSALQRMEQLENLILNQVPLEDSLPEGYTHRVTLPCLRLVRVPLESPASSTLLPFLQLPPTASVVFFRKPRSLSLNREEKIPEQTIAALAKATADILKDLAVYAVDESGFSYGESSSCIFWAGPPHDADTTALFPPRHTATPFRLKFGASLQDPVMTAVLAAIDLRHVYTLSITEDGCARTRTLLESMRGAENLTTLRLSRKVCFPIGAVLAGWRRPPSMDVDKDLADLDAAPDWYGYGDPDDGDHILEGRDDNAAGGLVAFDGAPPQAPVSVSPLFPRLRTLHLSEFDFPMTVSSRQPRSLFRFYKYWHEFWNDVEYGLDVGGLMKALRTRVARGAEGLVRIEFDDCQCRERERLVPFFEIVPEVWLEGKRVTVEELRSLDA</sequence>
<proteinExistence type="predicted"/>
<dbReference type="Proteomes" id="UP000230002">
    <property type="component" value="Unassembled WGS sequence"/>
</dbReference>
<keyword evidence="3" id="KW-1185">Reference proteome</keyword>
<dbReference type="InterPro" id="IPR036047">
    <property type="entry name" value="F-box-like_dom_sf"/>
</dbReference>
<dbReference type="SUPFAM" id="SSF81383">
    <property type="entry name" value="F-box domain"/>
    <property type="match status" value="1"/>
</dbReference>
<dbReference type="EMBL" id="AYKW01000001">
    <property type="protein sequence ID" value="PIL36906.1"/>
    <property type="molecule type" value="Genomic_DNA"/>
</dbReference>
<protein>
    <recommendedName>
        <fullName evidence="1">F-box domain-containing protein</fullName>
    </recommendedName>
</protein>
<accession>A0A2G8ST10</accession>
<reference evidence="2 3" key="1">
    <citation type="journal article" date="2015" name="Sci. Rep.">
        <title>Chromosome-level genome map provides insights into diverse defense mechanisms in the medicinal fungus Ganoderma sinense.</title>
        <authorList>
            <person name="Zhu Y."/>
            <person name="Xu J."/>
            <person name="Sun C."/>
            <person name="Zhou S."/>
            <person name="Xu H."/>
            <person name="Nelson D.R."/>
            <person name="Qian J."/>
            <person name="Song J."/>
            <person name="Luo H."/>
            <person name="Xiang L."/>
            <person name="Li Y."/>
            <person name="Xu Z."/>
            <person name="Ji A."/>
            <person name="Wang L."/>
            <person name="Lu S."/>
            <person name="Hayward A."/>
            <person name="Sun W."/>
            <person name="Li X."/>
            <person name="Schwartz D.C."/>
            <person name="Wang Y."/>
            <person name="Chen S."/>
        </authorList>
    </citation>
    <scope>NUCLEOTIDE SEQUENCE [LARGE SCALE GENOMIC DNA]</scope>
    <source>
        <strain evidence="2 3">ZZ0214-1</strain>
    </source>
</reference>
<dbReference type="OrthoDB" id="2749150at2759"/>
<dbReference type="Pfam" id="PF12937">
    <property type="entry name" value="F-box-like"/>
    <property type="match status" value="1"/>
</dbReference>
<name>A0A2G8ST10_9APHY</name>
<dbReference type="AlphaFoldDB" id="A0A2G8ST10"/>
<dbReference type="Gene3D" id="1.20.1280.50">
    <property type="match status" value="1"/>
</dbReference>
<gene>
    <name evidence="2" type="ORF">GSI_00596</name>
</gene>
<evidence type="ECO:0000313" key="2">
    <source>
        <dbReference type="EMBL" id="PIL36906.1"/>
    </source>
</evidence>
<evidence type="ECO:0000259" key="1">
    <source>
        <dbReference type="Pfam" id="PF12937"/>
    </source>
</evidence>
<comment type="caution">
    <text evidence="2">The sequence shown here is derived from an EMBL/GenBank/DDBJ whole genome shotgun (WGS) entry which is preliminary data.</text>
</comment>